<dbReference type="Gene3D" id="3.30.230.10">
    <property type="match status" value="1"/>
</dbReference>
<dbReference type="InterPro" id="IPR027065">
    <property type="entry name" value="Lon_Prtase"/>
</dbReference>
<keyword evidence="1" id="KW-0378">Hydrolase</keyword>
<evidence type="ECO:0000313" key="4">
    <source>
        <dbReference type="Proteomes" id="UP000001661"/>
    </source>
</evidence>
<reference evidence="3 4" key="1">
    <citation type="journal article" date="2010" name="Stand. Genomic Sci.">
        <title>Complete genome sequence of Acetohalobium arabaticum type strain (Z-7288).</title>
        <authorList>
            <person name="Sikorski J."/>
            <person name="Lapidus A."/>
            <person name="Chertkov O."/>
            <person name="Lucas S."/>
            <person name="Copeland A."/>
            <person name="Glavina Del Rio T."/>
            <person name="Nolan M."/>
            <person name="Tice H."/>
            <person name="Cheng J.F."/>
            <person name="Han C."/>
            <person name="Brambilla E."/>
            <person name="Pitluck S."/>
            <person name="Liolios K."/>
            <person name="Ivanova N."/>
            <person name="Mavromatis K."/>
            <person name="Mikhailova N."/>
            <person name="Pati A."/>
            <person name="Bruce D."/>
            <person name="Detter C."/>
            <person name="Tapia R."/>
            <person name="Goodwin L."/>
            <person name="Chen A."/>
            <person name="Palaniappan K."/>
            <person name="Land M."/>
            <person name="Hauser L."/>
            <person name="Chang Y.J."/>
            <person name="Jeffries C.D."/>
            <person name="Rohde M."/>
            <person name="Goker M."/>
            <person name="Spring S."/>
            <person name="Woyke T."/>
            <person name="Bristow J."/>
            <person name="Eisen J.A."/>
            <person name="Markowitz V."/>
            <person name="Hugenholtz P."/>
            <person name="Kyrpides N.C."/>
            <person name="Klenk H.P."/>
        </authorList>
    </citation>
    <scope>NUCLEOTIDE SEQUENCE [LARGE SCALE GENOMIC DNA]</scope>
    <source>
        <strain evidence="4">ATCC 49924 / DSM 5501 / Z-7288</strain>
    </source>
</reference>
<dbReference type="EC" id="3.4.21.53" evidence="1"/>
<dbReference type="InterPro" id="IPR020568">
    <property type="entry name" value="Ribosomal_Su5_D2-typ_SF"/>
</dbReference>
<feature type="active site" evidence="1">
    <location>
        <position position="245"/>
    </location>
</feature>
<dbReference type="InterPro" id="IPR008269">
    <property type="entry name" value="Lon_proteolytic"/>
</dbReference>
<dbReference type="Pfam" id="PF13180">
    <property type="entry name" value="PDZ_2"/>
    <property type="match status" value="1"/>
</dbReference>
<dbReference type="KEGG" id="aar:Acear_0999"/>
<dbReference type="OrthoDB" id="2356897at2"/>
<dbReference type="HOGENOM" id="CLU_042037_2_0_9"/>
<feature type="domain" description="Lon proteolytic" evidence="2">
    <location>
        <begin position="237"/>
        <end position="337"/>
    </location>
</feature>
<dbReference type="SUPFAM" id="SSF54211">
    <property type="entry name" value="Ribosomal protein S5 domain 2-like"/>
    <property type="match status" value="1"/>
</dbReference>
<comment type="catalytic activity">
    <reaction evidence="1">
        <text>Hydrolysis of proteins in presence of ATP.</text>
        <dbReference type="EC" id="3.4.21.53"/>
    </reaction>
</comment>
<dbReference type="PROSITE" id="PS51786">
    <property type="entry name" value="LON_PROTEOLYTIC"/>
    <property type="match status" value="1"/>
</dbReference>
<keyword evidence="1" id="KW-0645">Protease</keyword>
<feature type="active site" evidence="1">
    <location>
        <position position="290"/>
    </location>
</feature>
<keyword evidence="1" id="KW-0720">Serine protease</keyword>
<dbReference type="GO" id="GO:0004252">
    <property type="term" value="F:serine-type endopeptidase activity"/>
    <property type="evidence" value="ECO:0007669"/>
    <property type="project" value="UniProtKB-UniRule"/>
</dbReference>
<sequence>MINFRSKRVKRVLTVSLIILVAVVLSAVWPTDYYLESPGVAKDLSPLIEVENGYAQNIEGQFRLTAVSLEPASLLEYYYISFFGADGVTLTPLKRQLPSGVDPEEYFEMMQEVMKESQLKAQAVALRQAGYEPTVTGKGAKIVEILEESNARGKLKQDDIIIKVDDKQVNLLTEVVDEIRAREIGEVVKVTVKRGEKEIDYKIKTKELEETPGQASLGVLISSYQRSYDFPVEIKVDAGEIGGPSAGMMFTLEILNQLTAADLTHGYDIAGTGTITLDGKVGEISGIKQKILAAEKEGVDIFLAPDKNYEAAKETATEVKVVAIEDIQAAVQFLNSLE</sequence>
<dbReference type="GO" id="GO:0030163">
    <property type="term" value="P:protein catabolic process"/>
    <property type="evidence" value="ECO:0007669"/>
    <property type="project" value="InterPro"/>
</dbReference>
<dbReference type="InterPro" id="IPR036034">
    <property type="entry name" value="PDZ_sf"/>
</dbReference>
<dbReference type="AlphaFoldDB" id="D9QPT6"/>
<evidence type="ECO:0000313" key="3">
    <source>
        <dbReference type="EMBL" id="ADL12527.1"/>
    </source>
</evidence>
<dbReference type="SUPFAM" id="SSF50156">
    <property type="entry name" value="PDZ domain-like"/>
    <property type="match status" value="1"/>
</dbReference>
<dbReference type="Pfam" id="PF05362">
    <property type="entry name" value="Lon_C"/>
    <property type="match status" value="1"/>
</dbReference>
<accession>D9QPT6</accession>
<keyword evidence="4" id="KW-1185">Reference proteome</keyword>
<dbReference type="GO" id="GO:0004176">
    <property type="term" value="F:ATP-dependent peptidase activity"/>
    <property type="evidence" value="ECO:0007669"/>
    <property type="project" value="UniProtKB-UniRule"/>
</dbReference>
<dbReference type="MEROPS" id="S16.012"/>
<dbReference type="InterPro" id="IPR014721">
    <property type="entry name" value="Ribsml_uS5_D2-typ_fold_subgr"/>
</dbReference>
<organism evidence="3 4">
    <name type="scientific">Acetohalobium arabaticum (strain ATCC 49924 / DSM 5501 / Z-7288)</name>
    <dbReference type="NCBI Taxonomy" id="574087"/>
    <lineage>
        <taxon>Bacteria</taxon>
        <taxon>Bacillati</taxon>
        <taxon>Bacillota</taxon>
        <taxon>Clostridia</taxon>
        <taxon>Halanaerobiales</taxon>
        <taxon>Halobacteroidaceae</taxon>
        <taxon>Acetohalobium</taxon>
    </lineage>
</organism>
<protein>
    <recommendedName>
        <fullName evidence="1">endopeptidase La</fullName>
        <ecNumber evidence="1">3.4.21.53</ecNumber>
    </recommendedName>
</protein>
<comment type="similarity">
    <text evidence="1">Belongs to the peptidase S16 family.</text>
</comment>
<proteinExistence type="inferred from homology"/>
<dbReference type="GO" id="GO:0006508">
    <property type="term" value="P:proteolysis"/>
    <property type="evidence" value="ECO:0007669"/>
    <property type="project" value="UniProtKB-KW"/>
</dbReference>
<evidence type="ECO:0000256" key="1">
    <source>
        <dbReference type="PROSITE-ProRule" id="PRU01122"/>
    </source>
</evidence>
<dbReference type="EMBL" id="CP002105">
    <property type="protein sequence ID" value="ADL12527.1"/>
    <property type="molecule type" value="Genomic_DNA"/>
</dbReference>
<dbReference type="STRING" id="574087.Acear_0999"/>
<name>D9QPT6_ACEAZ</name>
<dbReference type="PANTHER" id="PTHR10046">
    <property type="entry name" value="ATP DEPENDENT LON PROTEASE FAMILY MEMBER"/>
    <property type="match status" value="1"/>
</dbReference>
<dbReference type="eggNOG" id="COG3480">
    <property type="taxonomic scope" value="Bacteria"/>
</dbReference>
<dbReference type="RefSeq" id="WP_013277973.1">
    <property type="nucleotide sequence ID" value="NC_014378.1"/>
</dbReference>
<gene>
    <name evidence="3" type="ordered locus">Acear_0999</name>
</gene>
<dbReference type="Proteomes" id="UP000001661">
    <property type="component" value="Chromosome"/>
</dbReference>
<dbReference type="GO" id="GO:0005524">
    <property type="term" value="F:ATP binding"/>
    <property type="evidence" value="ECO:0007669"/>
    <property type="project" value="InterPro"/>
</dbReference>
<evidence type="ECO:0000259" key="2">
    <source>
        <dbReference type="PROSITE" id="PS51786"/>
    </source>
</evidence>
<dbReference type="InterPro" id="IPR001478">
    <property type="entry name" value="PDZ"/>
</dbReference>